<organism evidence="1 2">
    <name type="scientific">Methanobacterium paludis (strain DSM 25820 / JCM 18151 / SWAN1)</name>
    <dbReference type="NCBI Taxonomy" id="868131"/>
    <lineage>
        <taxon>Archaea</taxon>
        <taxon>Methanobacteriati</taxon>
        <taxon>Methanobacteriota</taxon>
        <taxon>Methanomada group</taxon>
        <taxon>Methanobacteria</taxon>
        <taxon>Methanobacteriales</taxon>
        <taxon>Methanobacteriaceae</taxon>
        <taxon>Methanobacterium</taxon>
    </lineage>
</organism>
<keyword evidence="2" id="KW-1185">Reference proteome</keyword>
<evidence type="ECO:0000313" key="1">
    <source>
        <dbReference type="EMBL" id="AEG19361.1"/>
    </source>
</evidence>
<proteinExistence type="predicted"/>
<dbReference type="AlphaFoldDB" id="F6D5Z1"/>
<protein>
    <submittedName>
        <fullName evidence="1">Uncharacterized protein</fullName>
    </submittedName>
</protein>
<dbReference type="HOGENOM" id="CLU_1217594_0_0_2"/>
<dbReference type="GeneID" id="10669885"/>
<dbReference type="STRING" id="868131.MSWAN_2356"/>
<reference evidence="1 2" key="1">
    <citation type="journal article" date="2014" name="Int. J. Syst. Evol. Microbiol.">
        <title>Methanobacterium paludis sp. nov. and a novel strain of Methanobacterium lacus isolated from northern peatlands.</title>
        <authorList>
            <person name="Cadillo-Quiroz H."/>
            <person name="Brauer S.L."/>
            <person name="Goodson N."/>
            <person name="Yavitt J.B."/>
            <person name="Zinder S.H."/>
        </authorList>
    </citation>
    <scope>NUCLEOTIDE SEQUENCE [LARGE SCALE GENOMIC DNA]</scope>
    <source>
        <strain evidence="2">DSM 25820 / JCM 18151 / SWAN1</strain>
    </source>
</reference>
<dbReference type="Proteomes" id="UP000009231">
    <property type="component" value="Chromosome"/>
</dbReference>
<dbReference type="EMBL" id="CP002772">
    <property type="protein sequence ID" value="AEG19361.1"/>
    <property type="molecule type" value="Genomic_DNA"/>
</dbReference>
<name>F6D5Z1_METPW</name>
<gene>
    <name evidence="1" type="ordered locus">MSWAN_2356</name>
</gene>
<accession>F6D5Z1</accession>
<sequence length="227" mass="27375">MGIRETFAEWDQEIVERNIIRLESFANDANVAGLEEIIFEIKNLMNLGIYERLMEVYKLKNDIYETNVVREEFFRSPLIKLADENLVHPFFIRLPPFKGVVFNLFCDNYRFFEYFYYVNTEERLDIKDMRNIYYGGLGECVITFLDNFYKVKKTPEPTIEFFQNLRQVQWQKQSHNIFKKIDHTLSVLGTLFKIILYLVVKNNFLLSFFVFVLLLRMVEVRFLLMML</sequence>
<dbReference type="RefSeq" id="WP_013826860.1">
    <property type="nucleotide sequence ID" value="NC_015574.1"/>
</dbReference>
<evidence type="ECO:0000313" key="2">
    <source>
        <dbReference type="Proteomes" id="UP000009231"/>
    </source>
</evidence>
<dbReference type="KEGG" id="mew:MSWAN_2356"/>